<dbReference type="EMBL" id="RCZI01000002">
    <property type="protein sequence ID" value="TPG28600.1"/>
    <property type="molecule type" value="Genomic_DNA"/>
</dbReference>
<accession>A0A502DWR8</accession>
<dbReference type="InterPro" id="IPR035242">
    <property type="entry name" value="DUF5329"/>
</dbReference>
<organism evidence="2 3">
    <name type="scientific">Variovorax guangxiensis</name>
    <dbReference type="NCBI Taxonomy" id="1775474"/>
    <lineage>
        <taxon>Bacteria</taxon>
        <taxon>Pseudomonadati</taxon>
        <taxon>Pseudomonadota</taxon>
        <taxon>Betaproteobacteria</taxon>
        <taxon>Burkholderiales</taxon>
        <taxon>Comamonadaceae</taxon>
        <taxon>Variovorax</taxon>
    </lineage>
</organism>
<evidence type="ECO:0000313" key="3">
    <source>
        <dbReference type="Proteomes" id="UP000319212"/>
    </source>
</evidence>
<feature type="signal peptide" evidence="1">
    <location>
        <begin position="1"/>
        <end position="24"/>
    </location>
</feature>
<reference evidence="2 3" key="1">
    <citation type="journal article" date="2019" name="Environ. Microbiol.">
        <title>Species interactions and distinct microbial communities in high Arctic permafrost affected cryosols are associated with the CH4 and CO2 gas fluxes.</title>
        <authorList>
            <person name="Altshuler I."/>
            <person name="Hamel J."/>
            <person name="Turney S."/>
            <person name="Magnuson E."/>
            <person name="Levesque R."/>
            <person name="Greer C."/>
            <person name="Whyte L.G."/>
        </authorList>
    </citation>
    <scope>NUCLEOTIDE SEQUENCE [LARGE SCALE GENOMIC DNA]</scope>
    <source>
        <strain evidence="2 3">S06.C</strain>
    </source>
</reference>
<proteinExistence type="predicted"/>
<keyword evidence="1" id="KW-0732">Signal</keyword>
<evidence type="ECO:0008006" key="4">
    <source>
        <dbReference type="Google" id="ProtNLM"/>
    </source>
</evidence>
<evidence type="ECO:0000256" key="1">
    <source>
        <dbReference type="SAM" id="SignalP"/>
    </source>
</evidence>
<name>A0A502DWR8_9BURK</name>
<evidence type="ECO:0000313" key="2">
    <source>
        <dbReference type="EMBL" id="TPG28600.1"/>
    </source>
</evidence>
<dbReference type="OrthoDB" id="344871at2"/>
<dbReference type="RefSeq" id="WP_140840255.1">
    <property type="nucleotide sequence ID" value="NZ_RCZI01000002.1"/>
</dbReference>
<protein>
    <recommendedName>
        <fullName evidence="4">DUF5329 domain-containing protein</fullName>
    </recommendedName>
</protein>
<dbReference type="Proteomes" id="UP000319212">
    <property type="component" value="Unassembled WGS sequence"/>
</dbReference>
<feature type="chain" id="PRO_5021207248" description="DUF5329 domain-containing protein" evidence="1">
    <location>
        <begin position="25"/>
        <end position="126"/>
    </location>
</feature>
<gene>
    <name evidence="2" type="ORF">EAH82_07290</name>
</gene>
<comment type="caution">
    <text evidence="2">The sequence shown here is derived from an EMBL/GenBank/DDBJ whole genome shotgun (WGS) entry which is preliminary data.</text>
</comment>
<dbReference type="AlphaFoldDB" id="A0A502DWR8"/>
<dbReference type="Pfam" id="PF17263">
    <property type="entry name" value="DUF5329"/>
    <property type="match status" value="1"/>
</dbReference>
<sequence>MALHRWLRRLWPALLLGWASLVSATPSPEEHLRIQALIQRVEKSTSMSFLRNGTAHTAAEAAEHMQAKYAHFKNKIATAEDFVDLCASRSEMSGKPYMVKMGDAAPVEAGTFLKDELRTLRKAPAP</sequence>